<comment type="caution">
    <text evidence="7">The sequence shown here is derived from an EMBL/GenBank/DDBJ whole genome shotgun (WGS) entry which is preliminary data.</text>
</comment>
<dbReference type="AlphaFoldDB" id="A0AAV4LGI4"/>
<dbReference type="EMBL" id="BOQE01000001">
    <property type="protein sequence ID" value="GIM46912.1"/>
    <property type="molecule type" value="Genomic_DNA"/>
</dbReference>
<dbReference type="InterPro" id="IPR028081">
    <property type="entry name" value="Leu-bd"/>
</dbReference>
<dbReference type="Gene3D" id="3.40.50.2300">
    <property type="match status" value="2"/>
</dbReference>
<sequence>MNKKIPLLLISVFMASFVTACGNNSSQSVSAPSGDKPIKIGAVFSASGGASSLGKPEMDTLKMMVDQTNAEGGINGRKIELIAYDDKSDQNEAVLDMKKLIEQDQVVAVIGGTTSGNSLAMIPLAEKSKIPFISVAASKNINKPTKKYVFKTAQGDDVVVPRVIKYLKDHQLTKVAWLGVDNSYGSSGKEEFDALAKQAGIETVISESFEATVNDAKPMLTRVKNANPQAIVIWGTTQESSVVTKNVRELGITVPIIESHGIASPKFIELAGDAANGVILPAGRLLVADQLPDDNKQKKILGNYAKQFQDKYHYPPSTFGGHAWDAYEILITAIKSAGDNPAKIRDALETNTKDFTGISGIFNISQQDHNGLNADALAIVEIKNGKWTLKE</sequence>
<reference evidence="7" key="1">
    <citation type="journal article" date="2023" name="Int. J. Syst. Evol. Microbiol.">
        <title>Collibacillus ludicampi gen. nov., sp. nov., a new soil bacterium of the family Alicyclobacillaceae.</title>
        <authorList>
            <person name="Jojima T."/>
            <person name="Ioku Y."/>
            <person name="Fukuta Y."/>
            <person name="Shirasaka N."/>
            <person name="Matsumura Y."/>
            <person name="Mori M."/>
        </authorList>
    </citation>
    <scope>NUCLEOTIDE SEQUENCE</scope>
    <source>
        <strain evidence="7">TP075</strain>
    </source>
</reference>
<keyword evidence="3 5" id="KW-0732">Signal</keyword>
<keyword evidence="8" id="KW-1185">Reference proteome</keyword>
<dbReference type="InterPro" id="IPR051010">
    <property type="entry name" value="BCAA_transport"/>
</dbReference>
<dbReference type="GO" id="GO:0006865">
    <property type="term" value="P:amino acid transport"/>
    <property type="evidence" value="ECO:0007669"/>
    <property type="project" value="UniProtKB-KW"/>
</dbReference>
<organism evidence="7 8">
    <name type="scientific">Collibacillus ludicampi</name>
    <dbReference type="NCBI Taxonomy" id="2771369"/>
    <lineage>
        <taxon>Bacteria</taxon>
        <taxon>Bacillati</taxon>
        <taxon>Bacillota</taxon>
        <taxon>Bacilli</taxon>
        <taxon>Bacillales</taxon>
        <taxon>Alicyclobacillaceae</taxon>
        <taxon>Collibacillus</taxon>
    </lineage>
</organism>
<dbReference type="PANTHER" id="PTHR30483:SF38">
    <property type="entry name" value="BLR7848 PROTEIN"/>
    <property type="match status" value="1"/>
</dbReference>
<accession>A0AAV4LGI4</accession>
<keyword evidence="4" id="KW-0029">Amino-acid transport</keyword>
<comment type="similarity">
    <text evidence="1">Belongs to the leucine-binding protein family.</text>
</comment>
<evidence type="ECO:0000259" key="6">
    <source>
        <dbReference type="Pfam" id="PF13458"/>
    </source>
</evidence>
<gene>
    <name evidence="7" type="primary">livK-1</name>
    <name evidence="7" type="ORF">DNHGIG_24610</name>
</gene>
<feature type="signal peptide" evidence="5">
    <location>
        <begin position="1"/>
        <end position="20"/>
    </location>
</feature>
<evidence type="ECO:0000256" key="1">
    <source>
        <dbReference type="ARBA" id="ARBA00010062"/>
    </source>
</evidence>
<dbReference type="InterPro" id="IPR028082">
    <property type="entry name" value="Peripla_BP_I"/>
</dbReference>
<proteinExistence type="inferred from homology"/>
<feature type="domain" description="Leucine-binding protein" evidence="6">
    <location>
        <begin position="37"/>
        <end position="385"/>
    </location>
</feature>
<dbReference type="PRINTS" id="PR00337">
    <property type="entry name" value="LEUILEVALBP"/>
</dbReference>
<dbReference type="Proteomes" id="UP001057291">
    <property type="component" value="Unassembled WGS sequence"/>
</dbReference>
<feature type="chain" id="PRO_5043640949" evidence="5">
    <location>
        <begin position="21"/>
        <end position="391"/>
    </location>
</feature>
<evidence type="ECO:0000256" key="2">
    <source>
        <dbReference type="ARBA" id="ARBA00022448"/>
    </source>
</evidence>
<evidence type="ECO:0000256" key="5">
    <source>
        <dbReference type="SAM" id="SignalP"/>
    </source>
</evidence>
<dbReference type="InterPro" id="IPR000709">
    <property type="entry name" value="Leu_Ile_Val-bd"/>
</dbReference>
<evidence type="ECO:0000256" key="4">
    <source>
        <dbReference type="ARBA" id="ARBA00022970"/>
    </source>
</evidence>
<dbReference type="Pfam" id="PF13458">
    <property type="entry name" value="Peripla_BP_6"/>
    <property type="match status" value="1"/>
</dbReference>
<name>A0AAV4LGI4_9BACL</name>
<dbReference type="PROSITE" id="PS51257">
    <property type="entry name" value="PROKAR_LIPOPROTEIN"/>
    <property type="match status" value="1"/>
</dbReference>
<keyword evidence="2" id="KW-0813">Transport</keyword>
<evidence type="ECO:0000313" key="7">
    <source>
        <dbReference type="EMBL" id="GIM46912.1"/>
    </source>
</evidence>
<dbReference type="SUPFAM" id="SSF53822">
    <property type="entry name" value="Periplasmic binding protein-like I"/>
    <property type="match status" value="1"/>
</dbReference>
<dbReference type="CDD" id="cd06333">
    <property type="entry name" value="PBP1_ABC_RPA1789-like"/>
    <property type="match status" value="1"/>
</dbReference>
<dbReference type="RefSeq" id="WP_282199953.1">
    <property type="nucleotide sequence ID" value="NZ_BOQE01000001.1"/>
</dbReference>
<dbReference type="PANTHER" id="PTHR30483">
    <property type="entry name" value="LEUCINE-SPECIFIC-BINDING PROTEIN"/>
    <property type="match status" value="1"/>
</dbReference>
<evidence type="ECO:0000256" key="3">
    <source>
        <dbReference type="ARBA" id="ARBA00022729"/>
    </source>
</evidence>
<protein>
    <submittedName>
        <fullName evidence="7">Branched-chain amino acid ABC transporter substrate-binding protein</fullName>
    </submittedName>
</protein>
<evidence type="ECO:0000313" key="8">
    <source>
        <dbReference type="Proteomes" id="UP001057291"/>
    </source>
</evidence>